<feature type="domain" description="CN hydrolase" evidence="2">
    <location>
        <begin position="6"/>
        <end position="265"/>
    </location>
</feature>
<evidence type="ECO:0000256" key="1">
    <source>
        <dbReference type="ARBA" id="ARBA00022801"/>
    </source>
</evidence>
<dbReference type="RefSeq" id="WP_248206318.1">
    <property type="nucleotide sequence ID" value="NZ_JALNMH010000003.1"/>
</dbReference>
<dbReference type="EMBL" id="JALNMH010000003">
    <property type="protein sequence ID" value="MCK7593168.1"/>
    <property type="molecule type" value="Genomic_DNA"/>
</dbReference>
<dbReference type="InterPro" id="IPR036526">
    <property type="entry name" value="C-N_Hydrolase_sf"/>
</dbReference>
<dbReference type="GO" id="GO:0016787">
    <property type="term" value="F:hydrolase activity"/>
    <property type="evidence" value="ECO:0007669"/>
    <property type="project" value="UniProtKB-KW"/>
</dbReference>
<dbReference type="SUPFAM" id="SSF56317">
    <property type="entry name" value="Carbon-nitrogen hydrolase"/>
    <property type="match status" value="1"/>
</dbReference>
<evidence type="ECO:0000259" key="2">
    <source>
        <dbReference type="PROSITE" id="PS50263"/>
    </source>
</evidence>
<dbReference type="CDD" id="cd07573">
    <property type="entry name" value="CPA"/>
    <property type="match status" value="1"/>
</dbReference>
<proteinExistence type="predicted"/>
<dbReference type="PROSITE" id="PS50263">
    <property type="entry name" value="CN_HYDROLASE"/>
    <property type="match status" value="1"/>
</dbReference>
<dbReference type="PANTHER" id="PTHR43674:SF2">
    <property type="entry name" value="BETA-UREIDOPROPIONASE"/>
    <property type="match status" value="1"/>
</dbReference>
<accession>A0ABT0GF41</accession>
<sequence>MKCNTLRVALVQDRDRGSVEDNLQRIEAAVAEAAGQGAKLVLLQELHNGPYFCQHENVDEFDRAEPIPGPSSERLGRLAAKHGVVIVGSLFERRAPGLYHNTAVVLEKDGTLVGRYRKMHIPDDPGFLEKFYFTPGDLGFEPVDTSVGRLGVLVCWDQWYPEAARLMALAGAEMLFYPTAIGWDPNDDSAEQERQRMAWILSQRGHAVANGLPVLSCNRTGFEPSPTDGSGIQFWGSSFVAGPQGEILGEAGRDEAEVLVVDVDLGRSESVRRIWPFLRDRRIDAYADLQRRYRD</sequence>
<dbReference type="InterPro" id="IPR050345">
    <property type="entry name" value="Aliph_Amidase/BUP"/>
</dbReference>
<protein>
    <submittedName>
        <fullName evidence="3">Carbon-nitrogen hydrolase</fullName>
    </submittedName>
</protein>
<dbReference type="InterPro" id="IPR003010">
    <property type="entry name" value="C-N_Hydrolase"/>
</dbReference>
<dbReference type="PANTHER" id="PTHR43674">
    <property type="entry name" value="NITRILASE C965.09-RELATED"/>
    <property type="match status" value="1"/>
</dbReference>
<reference evidence="3" key="1">
    <citation type="submission" date="2022-04" db="EMBL/GenBank/DDBJ databases">
        <title>Lysobacter sp. CAU 1642 isolated from sea sand.</title>
        <authorList>
            <person name="Kim W."/>
        </authorList>
    </citation>
    <scope>NUCLEOTIDE SEQUENCE</scope>
    <source>
        <strain evidence="3">CAU 1642</strain>
    </source>
</reference>
<dbReference type="Proteomes" id="UP001431449">
    <property type="component" value="Unassembled WGS sequence"/>
</dbReference>
<dbReference type="Pfam" id="PF00795">
    <property type="entry name" value="CN_hydrolase"/>
    <property type="match status" value="1"/>
</dbReference>
<evidence type="ECO:0000313" key="3">
    <source>
        <dbReference type="EMBL" id="MCK7593168.1"/>
    </source>
</evidence>
<evidence type="ECO:0000313" key="4">
    <source>
        <dbReference type="Proteomes" id="UP001431449"/>
    </source>
</evidence>
<comment type="caution">
    <text evidence="3">The sequence shown here is derived from an EMBL/GenBank/DDBJ whole genome shotgun (WGS) entry which is preliminary data.</text>
</comment>
<keyword evidence="4" id="KW-1185">Reference proteome</keyword>
<organism evidence="3 4">
    <name type="scientific">Pseudomarimonas salicorniae</name>
    <dbReference type="NCBI Taxonomy" id="2933270"/>
    <lineage>
        <taxon>Bacteria</taxon>
        <taxon>Pseudomonadati</taxon>
        <taxon>Pseudomonadota</taxon>
        <taxon>Gammaproteobacteria</taxon>
        <taxon>Lysobacterales</taxon>
        <taxon>Lysobacteraceae</taxon>
        <taxon>Pseudomarimonas</taxon>
    </lineage>
</organism>
<keyword evidence="1 3" id="KW-0378">Hydrolase</keyword>
<gene>
    <name evidence="3" type="ORF">M0G41_05730</name>
</gene>
<name>A0ABT0GF41_9GAMM</name>
<dbReference type="Gene3D" id="3.60.110.10">
    <property type="entry name" value="Carbon-nitrogen hydrolase"/>
    <property type="match status" value="1"/>
</dbReference>